<dbReference type="InterPro" id="IPR037381">
    <property type="entry name" value="RFWD3"/>
</dbReference>
<evidence type="ECO:0000259" key="4">
    <source>
        <dbReference type="PROSITE" id="PS50089"/>
    </source>
</evidence>
<dbReference type="GO" id="GO:0016567">
    <property type="term" value="P:protein ubiquitination"/>
    <property type="evidence" value="ECO:0007669"/>
    <property type="project" value="InterPro"/>
</dbReference>
<organism evidence="5">
    <name type="scientific">Drosophila rhopaloa</name>
    <name type="common">Fruit fly</name>
    <dbReference type="NCBI Taxonomy" id="1041015"/>
    <lineage>
        <taxon>Eukaryota</taxon>
        <taxon>Metazoa</taxon>
        <taxon>Ecdysozoa</taxon>
        <taxon>Arthropoda</taxon>
        <taxon>Hexapoda</taxon>
        <taxon>Insecta</taxon>
        <taxon>Pterygota</taxon>
        <taxon>Neoptera</taxon>
        <taxon>Endopterygota</taxon>
        <taxon>Diptera</taxon>
        <taxon>Brachycera</taxon>
        <taxon>Muscomorpha</taxon>
        <taxon>Ephydroidea</taxon>
        <taxon>Drosophilidae</taxon>
        <taxon>Drosophila</taxon>
        <taxon>Sophophora</taxon>
    </lineage>
</organism>
<feature type="domain" description="RING-type" evidence="4">
    <location>
        <begin position="110"/>
        <end position="153"/>
    </location>
</feature>
<evidence type="ECO:0000256" key="2">
    <source>
        <dbReference type="ARBA" id="ARBA00022833"/>
    </source>
</evidence>
<dbReference type="InterPro" id="IPR013083">
    <property type="entry name" value="Znf_RING/FYVE/PHD"/>
</dbReference>
<dbReference type="GO" id="GO:0036297">
    <property type="term" value="P:interstrand cross-link repair"/>
    <property type="evidence" value="ECO:0007669"/>
    <property type="project" value="InterPro"/>
</dbReference>
<dbReference type="PROSITE" id="PS50089">
    <property type="entry name" value="ZF_RING_2"/>
    <property type="match status" value="1"/>
</dbReference>
<dbReference type="GO" id="GO:0008270">
    <property type="term" value="F:zinc ion binding"/>
    <property type="evidence" value="ECO:0007669"/>
    <property type="project" value="UniProtKB-KW"/>
</dbReference>
<protein>
    <submittedName>
        <fullName evidence="5">E3 ubiquitin-protein ligase RFWD3</fullName>
    </submittedName>
</protein>
<accession>A0A6P4EI33</accession>
<dbReference type="GO" id="GO:0005634">
    <property type="term" value="C:nucleus"/>
    <property type="evidence" value="ECO:0007669"/>
    <property type="project" value="InterPro"/>
</dbReference>
<evidence type="ECO:0000256" key="3">
    <source>
        <dbReference type="PROSITE-ProRule" id="PRU00175"/>
    </source>
</evidence>
<gene>
    <name evidence="5" type="primary">LOC108041280</name>
</gene>
<dbReference type="RefSeq" id="XP_016974653.1">
    <property type="nucleotide sequence ID" value="XM_017119164.1"/>
</dbReference>
<dbReference type="PANTHER" id="PTHR16047:SF7">
    <property type="entry name" value="E3 UBIQUITIN-PROTEIN LIGASE RFWD3"/>
    <property type="match status" value="1"/>
</dbReference>
<dbReference type="Gene3D" id="3.30.40.10">
    <property type="entry name" value="Zinc/RING finger domain, C3HC4 (zinc finger)"/>
    <property type="match status" value="1"/>
</dbReference>
<dbReference type="AlphaFoldDB" id="A0A6P4EI33"/>
<sequence>RDTLHLHFFCVYNGEYDKKKLVRELLAERKLSAQTDKQLTELLKDNQNVDINKLWEESDALLSQWQLEANKNEELRKRIVEQDLSKQTIINNEMLKLNKKLDEISEENSCCICFDHWEAGGDHCLVSLKCGHLFGKKCIRTYLQMADHCPNCREFASATDLRNVSQTTLQARKLPNTADN</sequence>
<dbReference type="SUPFAM" id="SSF57850">
    <property type="entry name" value="RING/U-box"/>
    <property type="match status" value="1"/>
</dbReference>
<feature type="non-terminal residue" evidence="5">
    <location>
        <position position="1"/>
    </location>
</feature>
<dbReference type="OrthoDB" id="5600418at2759"/>
<name>A0A6P4EI33_DRORH</name>
<keyword evidence="2" id="KW-0862">Zinc</keyword>
<dbReference type="Pfam" id="PF13639">
    <property type="entry name" value="zf-RING_2"/>
    <property type="match status" value="1"/>
</dbReference>
<dbReference type="PANTHER" id="PTHR16047">
    <property type="entry name" value="RFWD3 PROTEIN"/>
    <property type="match status" value="1"/>
</dbReference>
<keyword evidence="1 3" id="KW-0863">Zinc-finger</keyword>
<evidence type="ECO:0000256" key="1">
    <source>
        <dbReference type="ARBA" id="ARBA00022771"/>
    </source>
</evidence>
<evidence type="ECO:0000313" key="5">
    <source>
        <dbReference type="RefSeq" id="XP_016974653.1"/>
    </source>
</evidence>
<reference evidence="5" key="1">
    <citation type="submission" date="2025-08" db="UniProtKB">
        <authorList>
            <consortium name="RefSeq"/>
        </authorList>
    </citation>
    <scope>IDENTIFICATION</scope>
</reference>
<proteinExistence type="predicted"/>
<dbReference type="GO" id="GO:0004842">
    <property type="term" value="F:ubiquitin-protein transferase activity"/>
    <property type="evidence" value="ECO:0007669"/>
    <property type="project" value="InterPro"/>
</dbReference>
<keyword evidence="1 3" id="KW-0479">Metal-binding</keyword>
<dbReference type="InterPro" id="IPR001841">
    <property type="entry name" value="Znf_RING"/>
</dbReference>